<dbReference type="SUPFAM" id="SSF47413">
    <property type="entry name" value="lambda repressor-like DNA-binding domains"/>
    <property type="match status" value="1"/>
</dbReference>
<evidence type="ECO:0000259" key="1">
    <source>
        <dbReference type="PROSITE" id="PS50943"/>
    </source>
</evidence>
<dbReference type="InterPro" id="IPR001387">
    <property type="entry name" value="Cro/C1-type_HTH"/>
</dbReference>
<dbReference type="Proteomes" id="UP000604083">
    <property type="component" value="Unassembled WGS sequence"/>
</dbReference>
<dbReference type="EMBL" id="JAENIO010000002">
    <property type="protein sequence ID" value="MBK1832671.1"/>
    <property type="molecule type" value="Genomic_DNA"/>
</dbReference>
<dbReference type="GO" id="GO:0003677">
    <property type="term" value="F:DNA binding"/>
    <property type="evidence" value="ECO:0007669"/>
    <property type="project" value="InterPro"/>
</dbReference>
<protein>
    <submittedName>
        <fullName evidence="2">Helix-turn-helix transcriptional regulator</fullName>
    </submittedName>
</protein>
<accession>A0A934RQH6</accession>
<dbReference type="CDD" id="cd00093">
    <property type="entry name" value="HTH_XRE"/>
    <property type="match status" value="1"/>
</dbReference>
<evidence type="ECO:0000313" key="3">
    <source>
        <dbReference type="Proteomes" id="UP000604083"/>
    </source>
</evidence>
<name>A0A934RQH6_9BACT</name>
<gene>
    <name evidence="2" type="ORF">JIN78_01245</name>
</gene>
<dbReference type="Gene3D" id="1.10.260.40">
    <property type="entry name" value="lambda repressor-like DNA-binding domains"/>
    <property type="match status" value="1"/>
</dbReference>
<comment type="caution">
    <text evidence="2">The sequence shown here is derived from an EMBL/GenBank/DDBJ whole genome shotgun (WGS) entry which is preliminary data.</text>
</comment>
<dbReference type="RefSeq" id="WP_200390103.1">
    <property type="nucleotide sequence ID" value="NZ_JAENIO010000002.1"/>
</dbReference>
<sequence length="93" mass="10502">MEKEDRQNRQQAVATVVGRHRQHLQLSQDKLAERFGLSQTRISDLGLCRNRPTLETLYRLARTFAVDIVTLVPEIESAREATSEQADPPGSAE</sequence>
<dbReference type="Pfam" id="PF01381">
    <property type="entry name" value="HTH_3"/>
    <property type="match status" value="1"/>
</dbReference>
<dbReference type="AlphaFoldDB" id="A0A934RQH6"/>
<organism evidence="2 3">
    <name type="scientific">Roseibacillus ishigakijimensis</name>
    <dbReference type="NCBI Taxonomy" id="454146"/>
    <lineage>
        <taxon>Bacteria</taxon>
        <taxon>Pseudomonadati</taxon>
        <taxon>Verrucomicrobiota</taxon>
        <taxon>Verrucomicrobiia</taxon>
        <taxon>Verrucomicrobiales</taxon>
        <taxon>Verrucomicrobiaceae</taxon>
        <taxon>Roseibacillus</taxon>
    </lineage>
</organism>
<reference evidence="2" key="1">
    <citation type="submission" date="2021-01" db="EMBL/GenBank/DDBJ databases">
        <title>Modified the classification status of verrucomicrobia.</title>
        <authorList>
            <person name="Feng X."/>
        </authorList>
    </citation>
    <scope>NUCLEOTIDE SEQUENCE</scope>
    <source>
        <strain evidence="2">KCTC 12986</strain>
    </source>
</reference>
<dbReference type="PROSITE" id="PS50943">
    <property type="entry name" value="HTH_CROC1"/>
    <property type="match status" value="1"/>
</dbReference>
<dbReference type="SMART" id="SM00530">
    <property type="entry name" value="HTH_XRE"/>
    <property type="match status" value="1"/>
</dbReference>
<feature type="domain" description="HTH cro/C1-type" evidence="1">
    <location>
        <begin position="21"/>
        <end position="71"/>
    </location>
</feature>
<dbReference type="InterPro" id="IPR010982">
    <property type="entry name" value="Lambda_DNA-bd_dom_sf"/>
</dbReference>
<proteinExistence type="predicted"/>
<evidence type="ECO:0000313" key="2">
    <source>
        <dbReference type="EMBL" id="MBK1832671.1"/>
    </source>
</evidence>
<keyword evidence="3" id="KW-1185">Reference proteome</keyword>